<dbReference type="AlphaFoldDB" id="A0A381TB90"/>
<name>A0A381TB90_9ZZZZ</name>
<evidence type="ECO:0000256" key="1">
    <source>
        <dbReference type="SAM" id="MobiDB-lite"/>
    </source>
</evidence>
<gene>
    <name evidence="2" type="ORF">METZ01_LOCUS66270</name>
</gene>
<organism evidence="2">
    <name type="scientific">marine metagenome</name>
    <dbReference type="NCBI Taxonomy" id="408172"/>
    <lineage>
        <taxon>unclassified sequences</taxon>
        <taxon>metagenomes</taxon>
        <taxon>ecological metagenomes</taxon>
    </lineage>
</organism>
<dbReference type="GO" id="GO:0006400">
    <property type="term" value="P:tRNA modification"/>
    <property type="evidence" value="ECO:0007669"/>
    <property type="project" value="InterPro"/>
</dbReference>
<feature type="compositionally biased region" description="Basic and acidic residues" evidence="1">
    <location>
        <begin position="411"/>
        <end position="422"/>
    </location>
</feature>
<dbReference type="InterPro" id="IPR036511">
    <property type="entry name" value="TGT-like_sf"/>
</dbReference>
<protein>
    <submittedName>
        <fullName evidence="2">Uncharacterized protein</fullName>
    </submittedName>
</protein>
<dbReference type="Gene3D" id="3.20.20.105">
    <property type="entry name" value="Queuine tRNA-ribosyltransferase-like"/>
    <property type="match status" value="1"/>
</dbReference>
<evidence type="ECO:0000313" key="2">
    <source>
        <dbReference type="EMBL" id="SVA13416.1"/>
    </source>
</evidence>
<reference evidence="2" key="1">
    <citation type="submission" date="2018-05" db="EMBL/GenBank/DDBJ databases">
        <authorList>
            <person name="Lanie J.A."/>
            <person name="Ng W.-L."/>
            <person name="Kazmierczak K.M."/>
            <person name="Andrzejewski T.M."/>
            <person name="Davidsen T.M."/>
            <person name="Wayne K.J."/>
            <person name="Tettelin H."/>
            <person name="Glass J.I."/>
            <person name="Rusch D."/>
            <person name="Podicherti R."/>
            <person name="Tsui H.-C.T."/>
            <person name="Winkler M.E."/>
        </authorList>
    </citation>
    <scope>NUCLEOTIDE SEQUENCE</scope>
</reference>
<sequence length="422" mass="48560">MVQKRDKSKTWCLADSGGFQIGKGVIKFDWENFYEIPGDRNYVGNADAVRGKILNWLEHTADYALILDVPSWTADPVNSGRTKMSSYAETLKATLYNNAWFVANRQGNVKFLNALHGMDWASSSQWYEEVKHFPFEGWALGSNNMRNIYLAMRRLIVLRDDKLLEKGKHDVVHFLGTSRLDWACMLTTIQRCLRELVNEDMMVTFDCASPFIATAHGQMYTQHVHRNNRFSYIMDKAVDDKILAGSTLPCPWTSPIAERMTMGDICYYKPGDLNKLGKEGKTSWDSFSYFLMMAHNLYQHIESVQRANVLADTASSMYKPKITEWHKVKATSNEDEFSPWVPRNLIYFNEVCKDIFKAENPMTLIEKAEGLFSDISDKRTRRSSSAVFNTLFDVEDMGDDNDSDTFEQQDDEKMKELNDSIL</sequence>
<feature type="compositionally biased region" description="Acidic residues" evidence="1">
    <location>
        <begin position="399"/>
        <end position="410"/>
    </location>
</feature>
<proteinExistence type="predicted"/>
<feature type="region of interest" description="Disordered" evidence="1">
    <location>
        <begin position="399"/>
        <end position="422"/>
    </location>
</feature>
<dbReference type="EMBL" id="UINC01004316">
    <property type="protein sequence ID" value="SVA13416.1"/>
    <property type="molecule type" value="Genomic_DNA"/>
</dbReference>
<accession>A0A381TB90</accession>